<protein>
    <submittedName>
        <fullName evidence="1">DUF1922 domain-containing protein</fullName>
    </submittedName>
</protein>
<accession>A0ABD4TIS1</accession>
<keyword evidence="2" id="KW-1185">Reference proteome</keyword>
<reference evidence="1 2" key="1">
    <citation type="submission" date="2019-08" db="EMBL/GenBank/DDBJ databases">
        <authorList>
            <person name="Chen S.-C."/>
            <person name="Lai M.-C."/>
            <person name="You Y.-T."/>
        </authorList>
    </citation>
    <scope>NUCLEOTIDE SEQUENCE [LARGE SCALE GENOMIC DNA]</scope>
    <source>
        <strain evidence="1 2">P2F9704a</strain>
    </source>
</reference>
<dbReference type="EMBL" id="VOTZ01000002">
    <property type="protein sequence ID" value="MCQ1537689.1"/>
    <property type="molecule type" value="Genomic_DNA"/>
</dbReference>
<evidence type="ECO:0000313" key="1">
    <source>
        <dbReference type="EMBL" id="MCQ1537689.1"/>
    </source>
</evidence>
<proteinExistence type="predicted"/>
<dbReference type="RefSeq" id="WP_255331597.1">
    <property type="nucleotide sequence ID" value="NZ_VOTZ01000002.1"/>
</dbReference>
<name>A0ABD4TIS1_9EURY</name>
<gene>
    <name evidence="1" type="ORF">FTO68_01610</name>
</gene>
<comment type="caution">
    <text evidence="1">The sequence shown here is derived from an EMBL/GenBank/DDBJ whole genome shotgun (WGS) entry which is preliminary data.</text>
</comment>
<organism evidence="1 2">
    <name type="scientific">Methanocalculus taiwanensis</name>
    <dbReference type="NCBI Taxonomy" id="106207"/>
    <lineage>
        <taxon>Archaea</taxon>
        <taxon>Methanobacteriati</taxon>
        <taxon>Methanobacteriota</taxon>
        <taxon>Stenosarchaea group</taxon>
        <taxon>Methanomicrobia</taxon>
        <taxon>Methanomicrobiales</taxon>
        <taxon>Methanocalculaceae</taxon>
        <taxon>Methanocalculus</taxon>
    </lineage>
</organism>
<dbReference type="Gene3D" id="3.90.820.10">
    <property type="entry name" value="Structural Genomics, Unknown Function 30-nov-00 1gh9 Mol_id"/>
    <property type="match status" value="1"/>
</dbReference>
<dbReference type="AlphaFoldDB" id="A0ABD4TIS1"/>
<sequence length="90" mass="10554">MYFVIRCPGCRSFTYMDHLQQRKLCPVCGEIISSQKAPVYIEVQTYAEADQIVSQLEEYLRKTRRGDLTDEEIARLRATYARWVKAHIPV</sequence>
<dbReference type="Proteomes" id="UP001524383">
    <property type="component" value="Unassembled WGS sequence"/>
</dbReference>
<evidence type="ECO:0000313" key="2">
    <source>
        <dbReference type="Proteomes" id="UP001524383"/>
    </source>
</evidence>